<dbReference type="InterPro" id="IPR014327">
    <property type="entry name" value="RNA_pol_sigma70_bacteroid"/>
</dbReference>
<reference evidence="7 8" key="1">
    <citation type="submission" date="2021-05" db="EMBL/GenBank/DDBJ databases">
        <title>A Polyphasic approach of four new species of the genus Ohtaekwangia: Ohtaekwangia histidinii sp. nov., Ohtaekwangia cretensis sp. nov., Ohtaekwangia indiensis sp. nov., Ohtaekwangia reichenbachii sp. nov. from diverse environment.</title>
        <authorList>
            <person name="Octaviana S."/>
        </authorList>
    </citation>
    <scope>NUCLEOTIDE SEQUENCE [LARGE SCALE GENOMIC DNA]</scope>
    <source>
        <strain evidence="7 8">PWU5</strain>
    </source>
</reference>
<organism evidence="7 8">
    <name type="scientific">Dawidia cretensis</name>
    <dbReference type="NCBI Taxonomy" id="2782350"/>
    <lineage>
        <taxon>Bacteria</taxon>
        <taxon>Pseudomonadati</taxon>
        <taxon>Bacteroidota</taxon>
        <taxon>Cytophagia</taxon>
        <taxon>Cytophagales</taxon>
        <taxon>Chryseotaleaceae</taxon>
        <taxon>Dawidia</taxon>
    </lineage>
</organism>
<gene>
    <name evidence="7" type="ORF">KK062_21315</name>
</gene>
<accession>A0AAP2E088</accession>
<protein>
    <submittedName>
        <fullName evidence="7">RNA polymerase sigma-70 factor</fullName>
    </submittedName>
</protein>
<dbReference type="Gene3D" id="1.10.10.10">
    <property type="entry name" value="Winged helix-like DNA-binding domain superfamily/Winged helix DNA-binding domain"/>
    <property type="match status" value="1"/>
</dbReference>
<dbReference type="InterPro" id="IPR013324">
    <property type="entry name" value="RNA_pol_sigma_r3/r4-like"/>
</dbReference>
<dbReference type="GO" id="GO:0016987">
    <property type="term" value="F:sigma factor activity"/>
    <property type="evidence" value="ECO:0007669"/>
    <property type="project" value="UniProtKB-KW"/>
</dbReference>
<dbReference type="GO" id="GO:0003677">
    <property type="term" value="F:DNA binding"/>
    <property type="evidence" value="ECO:0007669"/>
    <property type="project" value="InterPro"/>
</dbReference>
<evidence type="ECO:0000256" key="1">
    <source>
        <dbReference type="ARBA" id="ARBA00010641"/>
    </source>
</evidence>
<dbReference type="InterPro" id="IPR039425">
    <property type="entry name" value="RNA_pol_sigma-70-like"/>
</dbReference>
<proteinExistence type="inferred from homology"/>
<evidence type="ECO:0000256" key="3">
    <source>
        <dbReference type="ARBA" id="ARBA00023082"/>
    </source>
</evidence>
<dbReference type="SUPFAM" id="SSF88659">
    <property type="entry name" value="Sigma3 and sigma4 domains of RNA polymerase sigma factors"/>
    <property type="match status" value="1"/>
</dbReference>
<dbReference type="Pfam" id="PF04542">
    <property type="entry name" value="Sigma70_r2"/>
    <property type="match status" value="1"/>
</dbReference>
<keyword evidence="2" id="KW-0805">Transcription regulation</keyword>
<dbReference type="InterPro" id="IPR036388">
    <property type="entry name" value="WH-like_DNA-bd_sf"/>
</dbReference>
<dbReference type="SUPFAM" id="SSF88946">
    <property type="entry name" value="Sigma2 domain of RNA polymerase sigma factors"/>
    <property type="match status" value="1"/>
</dbReference>
<comment type="similarity">
    <text evidence="1">Belongs to the sigma-70 factor family. ECF subfamily.</text>
</comment>
<dbReference type="PANTHER" id="PTHR43133">
    <property type="entry name" value="RNA POLYMERASE ECF-TYPE SIGMA FACTO"/>
    <property type="match status" value="1"/>
</dbReference>
<feature type="domain" description="RNA polymerase sigma-70 region 2" evidence="5">
    <location>
        <begin position="29"/>
        <end position="94"/>
    </location>
</feature>
<sequence length="200" mass="23060">MPTTQSISYHENEVLALLAQGNEAAFRQLYDRHWPAIYKVAYRYLHSAALAEDIVQEIFSKLWQKRTEFTEVQHLHVYLVTMTRNMAYKHLKKLATEAVANYEFAKKETPSINAGETAVLDKQYEALLEQAVDLLPPQRKHIFQLAKVEGLSHEAIAERLQISPNTVKNQMVAALQFIRHRLQHHISSVMLLAVVDELTR</sequence>
<dbReference type="Gene3D" id="1.10.1740.10">
    <property type="match status" value="1"/>
</dbReference>
<evidence type="ECO:0000256" key="2">
    <source>
        <dbReference type="ARBA" id="ARBA00023015"/>
    </source>
</evidence>
<feature type="domain" description="RNA polymerase sigma factor 70 region 4 type 2" evidence="6">
    <location>
        <begin position="127"/>
        <end position="176"/>
    </location>
</feature>
<dbReference type="GO" id="GO:0006352">
    <property type="term" value="P:DNA-templated transcription initiation"/>
    <property type="evidence" value="ECO:0007669"/>
    <property type="project" value="InterPro"/>
</dbReference>
<dbReference type="EMBL" id="JAHESE010000026">
    <property type="protein sequence ID" value="MBT1710795.1"/>
    <property type="molecule type" value="Genomic_DNA"/>
</dbReference>
<comment type="caution">
    <text evidence="7">The sequence shown here is derived from an EMBL/GenBank/DDBJ whole genome shotgun (WGS) entry which is preliminary data.</text>
</comment>
<keyword evidence="8" id="KW-1185">Reference proteome</keyword>
<dbReference type="InterPro" id="IPR007627">
    <property type="entry name" value="RNA_pol_sigma70_r2"/>
</dbReference>
<dbReference type="InterPro" id="IPR014284">
    <property type="entry name" value="RNA_pol_sigma-70_dom"/>
</dbReference>
<evidence type="ECO:0000313" key="8">
    <source>
        <dbReference type="Proteomes" id="UP001319080"/>
    </source>
</evidence>
<dbReference type="RefSeq" id="WP_254086371.1">
    <property type="nucleotide sequence ID" value="NZ_JAHESE010000026.1"/>
</dbReference>
<name>A0AAP2E088_9BACT</name>
<evidence type="ECO:0000259" key="5">
    <source>
        <dbReference type="Pfam" id="PF04542"/>
    </source>
</evidence>
<keyword evidence="3" id="KW-0731">Sigma factor</keyword>
<dbReference type="PANTHER" id="PTHR43133:SF46">
    <property type="entry name" value="RNA POLYMERASE SIGMA-70 FACTOR ECF SUBFAMILY"/>
    <property type="match status" value="1"/>
</dbReference>
<keyword evidence="4" id="KW-0804">Transcription</keyword>
<evidence type="ECO:0000256" key="4">
    <source>
        <dbReference type="ARBA" id="ARBA00023163"/>
    </source>
</evidence>
<dbReference type="InterPro" id="IPR013325">
    <property type="entry name" value="RNA_pol_sigma_r2"/>
</dbReference>
<evidence type="ECO:0000313" key="7">
    <source>
        <dbReference type="EMBL" id="MBT1710795.1"/>
    </source>
</evidence>
<dbReference type="Proteomes" id="UP001319080">
    <property type="component" value="Unassembled WGS sequence"/>
</dbReference>
<dbReference type="InterPro" id="IPR013249">
    <property type="entry name" value="RNA_pol_sigma70_r4_t2"/>
</dbReference>
<dbReference type="Pfam" id="PF08281">
    <property type="entry name" value="Sigma70_r4_2"/>
    <property type="match status" value="1"/>
</dbReference>
<dbReference type="NCBIfam" id="TIGR02937">
    <property type="entry name" value="sigma70-ECF"/>
    <property type="match status" value="1"/>
</dbReference>
<dbReference type="NCBIfam" id="TIGR02985">
    <property type="entry name" value="Sig70_bacteroi1"/>
    <property type="match status" value="1"/>
</dbReference>
<evidence type="ECO:0000259" key="6">
    <source>
        <dbReference type="Pfam" id="PF08281"/>
    </source>
</evidence>
<dbReference type="AlphaFoldDB" id="A0AAP2E088"/>